<feature type="signal peptide" evidence="1">
    <location>
        <begin position="1"/>
        <end position="32"/>
    </location>
</feature>
<proteinExistence type="predicted"/>
<accession>A0A178LPI2</accession>
<name>A0A178LPI2_MYCIR</name>
<evidence type="ECO:0000313" key="3">
    <source>
        <dbReference type="Proteomes" id="UP000078396"/>
    </source>
</evidence>
<protein>
    <recommendedName>
        <fullName evidence="4">Secreted protein</fullName>
    </recommendedName>
</protein>
<comment type="caution">
    <text evidence="2">The sequence shown here is derived from an EMBL/GenBank/DDBJ whole genome shotgun (WGS) entry which is preliminary data.</text>
</comment>
<dbReference type="STRING" id="912594.AWC12_24835"/>
<dbReference type="eggNOG" id="ENOG5032389">
    <property type="taxonomic scope" value="Bacteria"/>
</dbReference>
<organism evidence="2 3">
    <name type="scientific">Mycolicibacterium iranicum</name>
    <name type="common">Mycobacterium iranicum</name>
    <dbReference type="NCBI Taxonomy" id="912594"/>
    <lineage>
        <taxon>Bacteria</taxon>
        <taxon>Bacillati</taxon>
        <taxon>Actinomycetota</taxon>
        <taxon>Actinomycetes</taxon>
        <taxon>Mycobacteriales</taxon>
        <taxon>Mycobacteriaceae</taxon>
        <taxon>Mycolicibacterium</taxon>
    </lineage>
</organism>
<dbReference type="Proteomes" id="UP000078396">
    <property type="component" value="Unassembled WGS sequence"/>
</dbReference>
<feature type="chain" id="PRO_5008091303" description="Secreted protein" evidence="1">
    <location>
        <begin position="33"/>
        <end position="90"/>
    </location>
</feature>
<dbReference type="EMBL" id="LWCS01000046">
    <property type="protein sequence ID" value="OAN33901.1"/>
    <property type="molecule type" value="Genomic_DNA"/>
</dbReference>
<evidence type="ECO:0000313" key="2">
    <source>
        <dbReference type="EMBL" id="OAN33901.1"/>
    </source>
</evidence>
<keyword evidence="1" id="KW-0732">Signal</keyword>
<dbReference type="AlphaFoldDB" id="A0A178LPI2"/>
<sequence length="90" mass="9763">MDLEGGDDMKKAIAAVALAFAGLMGAAGTAHAVDYLETDSDGTPWFWATEAQCQTDAPIVWNDPSFDRAYPYWYCAPGDGGWYLFSTDGR</sequence>
<gene>
    <name evidence="2" type="ORF">A4X20_27455</name>
</gene>
<reference evidence="2 3" key="1">
    <citation type="submission" date="2016-04" db="EMBL/GenBank/DDBJ databases">
        <title>Draft Genome Sequences of Staphylococcus capitis Strain H36, S. capitis Strain H65, S. cohnii Strain H62, S. hominis Strain H69, Mycobacterium iranicum Strain H39, Plantibacter sp. Strain H53, Pseudomonas oryzihabitans Strain H72, and Microbacterium sp. Strain H83, isolated from residential settings.</title>
        <authorList>
            <person name="Lymperopoulou D."/>
            <person name="Adams R.I."/>
            <person name="Lindow S."/>
            <person name="Coil D.A."/>
            <person name="Jospin G."/>
            <person name="Eisen J.A."/>
        </authorList>
    </citation>
    <scope>NUCLEOTIDE SEQUENCE [LARGE SCALE GENOMIC DNA]</scope>
    <source>
        <strain evidence="2 3">H39</strain>
    </source>
</reference>
<evidence type="ECO:0008006" key="4">
    <source>
        <dbReference type="Google" id="ProtNLM"/>
    </source>
</evidence>
<evidence type="ECO:0000256" key="1">
    <source>
        <dbReference type="SAM" id="SignalP"/>
    </source>
</evidence>